<dbReference type="InterPro" id="IPR050197">
    <property type="entry name" value="Aldolase_class_II_sugar_metab"/>
</dbReference>
<comment type="caution">
    <text evidence="4">The sequence shown here is derived from an EMBL/GenBank/DDBJ whole genome shotgun (WGS) entry which is preliminary data.</text>
</comment>
<dbReference type="EC" id="4.1.2.17" evidence="4"/>
<sequence length="233" mass="24677">MSGRQDTVLACEDDARAAVVDACLRMNALGINQGKAGNVSLRWDRGAAEGMLVTPSALAYERMDGDDIVWMALAAGEGMPAIDGLHPPSSEWRIHRDLYLARPQAGAVVHAHPPFATTLACSARGQAGGIPAFHYMVAVAGGDDIRCAPYATFGTQELSAGALAALQGRRACLLASHGMLAFGASLEAALALAVEVEALARMYWQALQLGDPVILDDAQMLRVLERFEAYGER</sequence>
<organism evidence="4 5">
    <name type="scientific">Quisquiliibacterium transsilvanicum</name>
    <dbReference type="NCBI Taxonomy" id="1549638"/>
    <lineage>
        <taxon>Bacteria</taxon>
        <taxon>Pseudomonadati</taxon>
        <taxon>Pseudomonadota</taxon>
        <taxon>Betaproteobacteria</taxon>
        <taxon>Burkholderiales</taxon>
        <taxon>Burkholderiaceae</taxon>
        <taxon>Quisquiliibacterium</taxon>
    </lineage>
</organism>
<evidence type="ECO:0000313" key="5">
    <source>
        <dbReference type="Proteomes" id="UP000532440"/>
    </source>
</evidence>
<dbReference type="SMART" id="SM01007">
    <property type="entry name" value="Aldolase_II"/>
    <property type="match status" value="1"/>
</dbReference>
<protein>
    <submittedName>
        <fullName evidence="4">L-fuculose-phosphate aldolase</fullName>
        <ecNumber evidence="4">4.1.2.17</ecNumber>
    </submittedName>
</protein>
<dbReference type="RefSeq" id="WP_343060707.1">
    <property type="nucleotide sequence ID" value="NZ_BAABEW010000001.1"/>
</dbReference>
<dbReference type="Pfam" id="PF00596">
    <property type="entry name" value="Aldolase_II"/>
    <property type="match status" value="1"/>
</dbReference>
<keyword evidence="2 4" id="KW-0456">Lyase</keyword>
<keyword evidence="1" id="KW-0479">Metal-binding</keyword>
<dbReference type="GO" id="GO:0046872">
    <property type="term" value="F:metal ion binding"/>
    <property type="evidence" value="ECO:0007669"/>
    <property type="project" value="UniProtKB-KW"/>
</dbReference>
<proteinExistence type="predicted"/>
<dbReference type="SUPFAM" id="SSF53639">
    <property type="entry name" value="AraD/HMP-PK domain-like"/>
    <property type="match status" value="1"/>
</dbReference>
<feature type="domain" description="Class II aldolase/adducin N-terminal" evidence="3">
    <location>
        <begin position="17"/>
        <end position="204"/>
    </location>
</feature>
<dbReference type="GO" id="GO:0008738">
    <property type="term" value="F:L-fuculose-phosphate aldolase activity"/>
    <property type="evidence" value="ECO:0007669"/>
    <property type="project" value="UniProtKB-EC"/>
</dbReference>
<dbReference type="GO" id="GO:0005829">
    <property type="term" value="C:cytosol"/>
    <property type="evidence" value="ECO:0007669"/>
    <property type="project" value="TreeGrafter"/>
</dbReference>
<dbReference type="Proteomes" id="UP000532440">
    <property type="component" value="Unassembled WGS sequence"/>
</dbReference>
<gene>
    <name evidence="4" type="ORF">HNQ70_001831</name>
</gene>
<dbReference type="AlphaFoldDB" id="A0A7W8HI36"/>
<dbReference type="Gene3D" id="3.40.225.10">
    <property type="entry name" value="Class II aldolase/adducin N-terminal domain"/>
    <property type="match status" value="1"/>
</dbReference>
<dbReference type="PANTHER" id="PTHR22789:SF0">
    <property type="entry name" value="3-OXO-TETRONATE 4-PHOSPHATE DECARBOXYLASE-RELATED"/>
    <property type="match status" value="1"/>
</dbReference>
<dbReference type="InterPro" id="IPR036409">
    <property type="entry name" value="Aldolase_II/adducin_N_sf"/>
</dbReference>
<reference evidence="4 5" key="1">
    <citation type="submission" date="2020-08" db="EMBL/GenBank/DDBJ databases">
        <title>Genomic Encyclopedia of Type Strains, Phase IV (KMG-IV): sequencing the most valuable type-strain genomes for metagenomic binning, comparative biology and taxonomic classification.</title>
        <authorList>
            <person name="Goeker M."/>
        </authorList>
    </citation>
    <scope>NUCLEOTIDE SEQUENCE [LARGE SCALE GENOMIC DNA]</scope>
    <source>
        <strain evidence="4 5">DSM 29781</strain>
    </source>
</reference>
<evidence type="ECO:0000256" key="1">
    <source>
        <dbReference type="ARBA" id="ARBA00022723"/>
    </source>
</evidence>
<evidence type="ECO:0000313" key="4">
    <source>
        <dbReference type="EMBL" id="MBB5271821.1"/>
    </source>
</evidence>
<name>A0A7W8HI36_9BURK</name>
<dbReference type="PANTHER" id="PTHR22789">
    <property type="entry name" value="FUCULOSE PHOSPHATE ALDOLASE"/>
    <property type="match status" value="1"/>
</dbReference>
<evidence type="ECO:0000259" key="3">
    <source>
        <dbReference type="SMART" id="SM01007"/>
    </source>
</evidence>
<keyword evidence="5" id="KW-1185">Reference proteome</keyword>
<evidence type="ECO:0000256" key="2">
    <source>
        <dbReference type="ARBA" id="ARBA00023239"/>
    </source>
</evidence>
<dbReference type="EMBL" id="JACHGB010000003">
    <property type="protein sequence ID" value="MBB5271821.1"/>
    <property type="molecule type" value="Genomic_DNA"/>
</dbReference>
<accession>A0A7W8HI36</accession>
<dbReference type="GO" id="GO:0019323">
    <property type="term" value="P:pentose catabolic process"/>
    <property type="evidence" value="ECO:0007669"/>
    <property type="project" value="TreeGrafter"/>
</dbReference>
<dbReference type="InterPro" id="IPR001303">
    <property type="entry name" value="Aldolase_II/adducin_N"/>
</dbReference>